<gene>
    <name evidence="2" type="ORF">D9758_006836</name>
</gene>
<dbReference type="InterPro" id="IPR052999">
    <property type="entry name" value="PTS1_Protein"/>
</dbReference>
<feature type="region of interest" description="Disordered" evidence="1">
    <location>
        <begin position="23"/>
        <end position="53"/>
    </location>
</feature>
<comment type="caution">
    <text evidence="2">The sequence shown here is derived from an EMBL/GenBank/DDBJ whole genome shotgun (WGS) entry which is preliminary data.</text>
</comment>
<dbReference type="Proteomes" id="UP000559256">
    <property type="component" value="Unassembled WGS sequence"/>
</dbReference>
<proteinExistence type="predicted"/>
<evidence type="ECO:0000313" key="3">
    <source>
        <dbReference type="Proteomes" id="UP000559256"/>
    </source>
</evidence>
<dbReference type="InterPro" id="IPR029032">
    <property type="entry name" value="AhpD-like"/>
</dbReference>
<dbReference type="SUPFAM" id="SSF69118">
    <property type="entry name" value="AhpD-like"/>
    <property type="match status" value="1"/>
</dbReference>
<feature type="compositionally biased region" description="Polar residues" evidence="1">
    <location>
        <begin position="23"/>
        <end position="35"/>
    </location>
</feature>
<name>A0A8H5FT54_9AGAR</name>
<dbReference type="OrthoDB" id="5537330at2759"/>
<dbReference type="PANTHER" id="PTHR28180">
    <property type="entry name" value="CONSERVED MITOCHONDRIAL PROTEIN-RELATED"/>
    <property type="match status" value="1"/>
</dbReference>
<protein>
    <recommendedName>
        <fullName evidence="4">Carboxymuconolactone decarboxylase-like domain-containing protein</fullName>
    </recommendedName>
</protein>
<dbReference type="AlphaFoldDB" id="A0A8H5FT54"/>
<evidence type="ECO:0008006" key="4">
    <source>
        <dbReference type="Google" id="ProtNLM"/>
    </source>
</evidence>
<reference evidence="2 3" key="1">
    <citation type="journal article" date="2020" name="ISME J.">
        <title>Uncovering the hidden diversity of litter-decomposition mechanisms in mushroom-forming fungi.</title>
        <authorList>
            <person name="Floudas D."/>
            <person name="Bentzer J."/>
            <person name="Ahren D."/>
            <person name="Johansson T."/>
            <person name="Persson P."/>
            <person name="Tunlid A."/>
        </authorList>
    </citation>
    <scope>NUCLEOTIDE SEQUENCE [LARGE SCALE GENOMIC DNA]</scope>
    <source>
        <strain evidence="2 3">CBS 291.85</strain>
    </source>
</reference>
<keyword evidence="3" id="KW-1185">Reference proteome</keyword>
<accession>A0A8H5FT54</accession>
<dbReference type="Gene3D" id="1.20.1290.10">
    <property type="entry name" value="AhpD-like"/>
    <property type="match status" value="1"/>
</dbReference>
<dbReference type="PANTHER" id="PTHR28180:SF2">
    <property type="entry name" value="PEROXISOMAL PROTEIN 2"/>
    <property type="match status" value="1"/>
</dbReference>
<dbReference type="EMBL" id="JAACJM010000085">
    <property type="protein sequence ID" value="KAF5348745.1"/>
    <property type="molecule type" value="Genomic_DNA"/>
</dbReference>
<evidence type="ECO:0000313" key="2">
    <source>
        <dbReference type="EMBL" id="KAF5348745.1"/>
    </source>
</evidence>
<sequence>MTRTLVRISQQLHTYTRAQQSLTSYKSIQRTKMPTSSPANSNPNPKHHPATPDFLTHLKSLYPTPAVAEATGLSWQQNPWYIGAAVAFNAANEPSAVPVVFKRALDDLEAELGATTVSPSEAHEQRLLLARKVREALFKSGLLCGYSRVINSLVALSEVMPEELKDKEVLRDTTRSLEQCAKDGRVLYEKLYGKSADHVQEVLDAAYPDMGWFSNTLAYGITYGRTDLLSELETCYVIVTSNIAMDTPRQIGWHLDNTRRTGATLEQAQAIREIAIQASKAAGVKWKEPIPQAKEAL</sequence>
<organism evidence="2 3">
    <name type="scientific">Tetrapyrgos nigripes</name>
    <dbReference type="NCBI Taxonomy" id="182062"/>
    <lineage>
        <taxon>Eukaryota</taxon>
        <taxon>Fungi</taxon>
        <taxon>Dikarya</taxon>
        <taxon>Basidiomycota</taxon>
        <taxon>Agaricomycotina</taxon>
        <taxon>Agaricomycetes</taxon>
        <taxon>Agaricomycetidae</taxon>
        <taxon>Agaricales</taxon>
        <taxon>Marasmiineae</taxon>
        <taxon>Marasmiaceae</taxon>
        <taxon>Tetrapyrgos</taxon>
    </lineage>
</organism>
<evidence type="ECO:0000256" key="1">
    <source>
        <dbReference type="SAM" id="MobiDB-lite"/>
    </source>
</evidence>